<organism evidence="1 2">
    <name type="scientific">Xenorhabdus bovienii (strain SS-2004)</name>
    <name type="common">Xenorhabdus nematophila subsp. bovienii</name>
    <dbReference type="NCBI Taxonomy" id="406818"/>
    <lineage>
        <taxon>Bacteria</taxon>
        <taxon>Pseudomonadati</taxon>
        <taxon>Pseudomonadota</taxon>
        <taxon>Gammaproteobacteria</taxon>
        <taxon>Enterobacterales</taxon>
        <taxon>Morganellaceae</taxon>
        <taxon>Xenorhabdus</taxon>
    </lineage>
</organism>
<reference evidence="1" key="1">
    <citation type="journal article" date="2011" name="PLoS ONE">
        <title>The entomopathogenic bacterial endosymbionts xenorhabdus and photorhabdus: convergent lifestyles from divergent genomes.</title>
        <authorList>
            <person name="Chaston J.M."/>
            <person name="Suen G."/>
            <person name="Tucker S.L."/>
            <person name="Andersen A.W."/>
            <person name="Bhasin A."/>
            <person name="Bode E."/>
            <person name="Bode H.B."/>
            <person name="Brachmann A.O."/>
            <person name="Cowles C.E."/>
            <person name="Cowles K.N."/>
            <person name="Darby C."/>
            <person name="de Leon L."/>
            <person name="Drace K."/>
            <person name="Du Z."/>
            <person name="Givaudan A."/>
            <person name="Herbert Tran E.E."/>
            <person name="Jewell K.A."/>
            <person name="Knack J.J."/>
            <person name="Krasomil-Osterfeld K.C."/>
            <person name="Kukor R."/>
            <person name="Lanois A."/>
            <person name="Latreille P."/>
            <person name="Leimgruber N.K."/>
            <person name="Lipke C.M."/>
            <person name="Liu R."/>
            <person name="Lu X."/>
            <person name="Martens E.C."/>
            <person name="Marri P.R."/>
            <person name="Medigue C."/>
            <person name="Menard M.L."/>
            <person name="Miller N.M."/>
            <person name="Morales-Soto N."/>
            <person name="Norton S."/>
            <person name="Ogier J.C."/>
            <person name="Orchard S.S."/>
            <person name="Park D."/>
            <person name="Park Y."/>
            <person name="Qurollo B.A."/>
            <person name="Sugar D.R."/>
            <person name="Richards G.R."/>
            <person name="Rouy Z."/>
            <person name="Slominski B."/>
            <person name="Slominski K."/>
            <person name="Snyder H."/>
            <person name="Tjaden B.C."/>
            <person name="van der Hoeven R."/>
            <person name="Welch R.D."/>
            <person name="Wheeler C."/>
            <person name="Xiang B."/>
            <person name="Barbazuk B."/>
            <person name="Gaudriault S."/>
            <person name="Goodner B."/>
            <person name="Slater S.C."/>
            <person name="Forst S."/>
            <person name="Goldman B.S."/>
            <person name="Goodrich-Blair H."/>
        </authorList>
    </citation>
    <scope>NUCLEOTIDE SEQUENCE [LARGE SCALE GENOMIC DNA]</scope>
    <source>
        <strain evidence="1">SS-2004</strain>
    </source>
</reference>
<dbReference type="HOGENOM" id="CLU_3384470_0_0_6"/>
<evidence type="ECO:0000313" key="2">
    <source>
        <dbReference type="Proteomes" id="UP000002045"/>
    </source>
</evidence>
<proteinExistence type="predicted"/>
<name>D3V631_XENBS</name>
<dbReference type="KEGG" id="xbo:XBJ1_3992"/>
<dbReference type="Proteomes" id="UP000002045">
    <property type="component" value="Chromosome"/>
</dbReference>
<sequence length="38" mass="4529">MQQNKKIENTDTTKHVSKKEAEFSLNRFSVAPMLDWIY</sequence>
<dbReference type="EMBL" id="FN667741">
    <property type="protein sequence ID" value="CBJ83110.1"/>
    <property type="molecule type" value="Genomic_DNA"/>
</dbReference>
<evidence type="ECO:0000313" key="1">
    <source>
        <dbReference type="EMBL" id="CBJ83110.1"/>
    </source>
</evidence>
<gene>
    <name evidence="1" type="ordered locus">XBJ1_3992</name>
</gene>
<protein>
    <submittedName>
        <fullName evidence="1">tRNA-dihydrouridine synthase A</fullName>
    </submittedName>
</protein>
<dbReference type="AlphaFoldDB" id="D3V631"/>
<accession>D3V631</accession>